<feature type="compositionally biased region" description="Basic and acidic residues" evidence="1">
    <location>
        <begin position="119"/>
        <end position="142"/>
    </location>
</feature>
<protein>
    <recommendedName>
        <fullName evidence="5">Ada DNA repair metal-binding domain-containing protein</fullName>
    </recommendedName>
</protein>
<name>A0A9D2NSX5_9FIRM</name>
<feature type="region of interest" description="Disordered" evidence="1">
    <location>
        <begin position="119"/>
        <end position="164"/>
    </location>
</feature>
<accession>A0A9D2NSX5</accession>
<feature type="compositionally biased region" description="Low complexity" evidence="1">
    <location>
        <begin position="143"/>
        <end position="157"/>
    </location>
</feature>
<feature type="signal peptide" evidence="2">
    <location>
        <begin position="1"/>
        <end position="24"/>
    </location>
</feature>
<reference evidence="3" key="2">
    <citation type="submission" date="2021-04" db="EMBL/GenBank/DDBJ databases">
        <authorList>
            <person name="Gilroy R."/>
        </authorList>
    </citation>
    <scope>NUCLEOTIDE SEQUENCE</scope>
    <source>
        <strain evidence="3">CHK187-11901</strain>
    </source>
</reference>
<reference evidence="3" key="1">
    <citation type="journal article" date="2021" name="PeerJ">
        <title>Extensive microbial diversity within the chicken gut microbiome revealed by metagenomics and culture.</title>
        <authorList>
            <person name="Gilroy R."/>
            <person name="Ravi A."/>
            <person name="Getino M."/>
            <person name="Pursley I."/>
            <person name="Horton D.L."/>
            <person name="Alikhan N.F."/>
            <person name="Baker D."/>
            <person name="Gharbi K."/>
            <person name="Hall N."/>
            <person name="Watson M."/>
            <person name="Adriaenssens E.M."/>
            <person name="Foster-Nyarko E."/>
            <person name="Jarju S."/>
            <person name="Secka A."/>
            <person name="Antonio M."/>
            <person name="Oren A."/>
            <person name="Chaudhuri R.R."/>
            <person name="La Ragione R."/>
            <person name="Hildebrand F."/>
            <person name="Pallen M.J."/>
        </authorList>
    </citation>
    <scope>NUCLEOTIDE SEQUENCE</scope>
    <source>
        <strain evidence="3">CHK187-11901</strain>
    </source>
</reference>
<evidence type="ECO:0000313" key="3">
    <source>
        <dbReference type="EMBL" id="HJC36941.1"/>
    </source>
</evidence>
<organism evidence="3 4">
    <name type="scientific">Candidatus Merdibacter merdavium</name>
    <dbReference type="NCBI Taxonomy" id="2838692"/>
    <lineage>
        <taxon>Bacteria</taxon>
        <taxon>Bacillati</taxon>
        <taxon>Bacillota</taxon>
        <taxon>Erysipelotrichia</taxon>
        <taxon>Erysipelotrichales</taxon>
        <taxon>Erysipelotrichaceae</taxon>
        <taxon>Merdibacter</taxon>
    </lineage>
</organism>
<evidence type="ECO:0000256" key="2">
    <source>
        <dbReference type="SAM" id="SignalP"/>
    </source>
</evidence>
<sequence length="215" mass="23614">MRWKDKVRRSWVAVVLALSACVSAPPQMETITIDGDDLIMDICEEEAFSFDCQPADAKQEGLTLKAPAELGADLEDGQIIIDPETEGTFTLYLQSDAIKSNEITVTVIDSARIEAEKQAEEKARQRAEAQRQQEEEARRKAEAAAQAEAKQQVQQEQPASSSNAQTPVQAVVYIAASGNGTKYHSDPHCSRMNGVIEMSVEEAQAMGYTPCKKCY</sequence>
<comment type="caution">
    <text evidence="3">The sequence shown here is derived from an EMBL/GenBank/DDBJ whole genome shotgun (WGS) entry which is preliminary data.</text>
</comment>
<dbReference type="AlphaFoldDB" id="A0A9D2NSX5"/>
<dbReference type="PROSITE" id="PS51257">
    <property type="entry name" value="PROKAR_LIPOPROTEIN"/>
    <property type="match status" value="1"/>
</dbReference>
<evidence type="ECO:0000256" key="1">
    <source>
        <dbReference type="SAM" id="MobiDB-lite"/>
    </source>
</evidence>
<proteinExistence type="predicted"/>
<gene>
    <name evidence="3" type="ORF">H9702_07395</name>
</gene>
<dbReference type="EMBL" id="DWWM01000048">
    <property type="protein sequence ID" value="HJC36941.1"/>
    <property type="molecule type" value="Genomic_DNA"/>
</dbReference>
<evidence type="ECO:0000313" key="4">
    <source>
        <dbReference type="Proteomes" id="UP000823896"/>
    </source>
</evidence>
<evidence type="ECO:0008006" key="5">
    <source>
        <dbReference type="Google" id="ProtNLM"/>
    </source>
</evidence>
<keyword evidence="2" id="KW-0732">Signal</keyword>
<feature type="chain" id="PRO_5039722437" description="Ada DNA repair metal-binding domain-containing protein" evidence="2">
    <location>
        <begin position="25"/>
        <end position="215"/>
    </location>
</feature>
<dbReference type="Proteomes" id="UP000823896">
    <property type="component" value="Unassembled WGS sequence"/>
</dbReference>